<accession>A0ACB6QPQ5</accession>
<organism evidence="1 2">
    <name type="scientific">Lindgomyces ingoldianus</name>
    <dbReference type="NCBI Taxonomy" id="673940"/>
    <lineage>
        <taxon>Eukaryota</taxon>
        <taxon>Fungi</taxon>
        <taxon>Dikarya</taxon>
        <taxon>Ascomycota</taxon>
        <taxon>Pezizomycotina</taxon>
        <taxon>Dothideomycetes</taxon>
        <taxon>Pleosporomycetidae</taxon>
        <taxon>Pleosporales</taxon>
        <taxon>Lindgomycetaceae</taxon>
        <taxon>Lindgomyces</taxon>
    </lineage>
</organism>
<name>A0ACB6QPQ5_9PLEO</name>
<protein>
    <submittedName>
        <fullName evidence="1">Uncharacterized protein</fullName>
    </submittedName>
</protein>
<dbReference type="EMBL" id="MU003514">
    <property type="protein sequence ID" value="KAF2468948.1"/>
    <property type="molecule type" value="Genomic_DNA"/>
</dbReference>
<gene>
    <name evidence="1" type="ORF">BDR25DRAFT_289946</name>
</gene>
<reference evidence="1" key="1">
    <citation type="journal article" date="2020" name="Stud. Mycol.">
        <title>101 Dothideomycetes genomes: a test case for predicting lifestyles and emergence of pathogens.</title>
        <authorList>
            <person name="Haridas S."/>
            <person name="Albert R."/>
            <person name="Binder M."/>
            <person name="Bloem J."/>
            <person name="Labutti K."/>
            <person name="Salamov A."/>
            <person name="Andreopoulos B."/>
            <person name="Baker S."/>
            <person name="Barry K."/>
            <person name="Bills G."/>
            <person name="Bluhm B."/>
            <person name="Cannon C."/>
            <person name="Castanera R."/>
            <person name="Culley D."/>
            <person name="Daum C."/>
            <person name="Ezra D."/>
            <person name="Gonzalez J."/>
            <person name="Henrissat B."/>
            <person name="Kuo A."/>
            <person name="Liang C."/>
            <person name="Lipzen A."/>
            <person name="Lutzoni F."/>
            <person name="Magnuson J."/>
            <person name="Mondo S."/>
            <person name="Nolan M."/>
            <person name="Ohm R."/>
            <person name="Pangilinan J."/>
            <person name="Park H.-J."/>
            <person name="Ramirez L."/>
            <person name="Alfaro M."/>
            <person name="Sun H."/>
            <person name="Tritt A."/>
            <person name="Yoshinaga Y."/>
            <person name="Zwiers L.-H."/>
            <person name="Turgeon B."/>
            <person name="Goodwin S."/>
            <person name="Spatafora J."/>
            <person name="Crous P."/>
            <person name="Grigoriev I."/>
        </authorList>
    </citation>
    <scope>NUCLEOTIDE SEQUENCE</scope>
    <source>
        <strain evidence="1">ATCC 200398</strain>
    </source>
</reference>
<dbReference type="Proteomes" id="UP000799755">
    <property type="component" value="Unassembled WGS sequence"/>
</dbReference>
<proteinExistence type="predicted"/>
<evidence type="ECO:0000313" key="1">
    <source>
        <dbReference type="EMBL" id="KAF2468948.1"/>
    </source>
</evidence>
<evidence type="ECO:0000313" key="2">
    <source>
        <dbReference type="Proteomes" id="UP000799755"/>
    </source>
</evidence>
<keyword evidence="2" id="KW-1185">Reference proteome</keyword>
<sequence>MLLGPSQRNDNGPHVATSATMDTIRGYGTSQMPLAGAILCCTSIPPEQRTALAQIGAQMGATIKLDLTSDVTHLVVGNINSAKYRYVAKSREDVKVLAPEWLEALRTVWMEGEDVNVVELEDEYRLPTFFGLKICLTGFDNPDQRKYIQESVVHNGAEYHGDLTKNVTHLIAAKPSGKKYEHAVNWKMKIISYEWFQHSLERGMSLDEACFHPTKPEEERGKGAWDRRPSMSPTLGKHAREVEQSHTVNPHRRKLRRSASSRMGSQSEALWAGITAAGLERKRNEEDDWQDENFVKPALPRDNVPSHPSAMTAMHEDGAQPGQEDTASQSLPQIALPSNGKTGIFEGRVVFAHGFDEGKTNILREVLTNDGAIMMRDASDLENLSADDLRRSYLIIPHDAEPDLTSLPGGAGAMHLVTNWWVERCLHTKCLVDPTGHVLCRPFDKLSISGFNGLTVSSTAFTGIELLHVTKVIPLMGESYDEFLTPKTSVIVCNTHNPNQEKLKFATEKRVPAVHANWLWECLRTSEFQPYDAYLLNTITPSPQITQEKHENNYTEVPTAPLSEEDSAKLRKKKAHAAKPPSKPRNGSQRPRTLDLALSADPTPLSTTGSNATTQDSNSSSTAPFTGTYDAPAPLPLQNINPGVNSPRRPSTSSNASSTDINTKANSASTSRYTSTSDVPRKPTHTSRKSKFTKEPSPDSVIPPPSEPVLKEKDYSSLMSELLTHRKAAAEKNANHEPDKRRRHRQLGRATSTRSNPSTAGEIDLKTSSLKDDDNDGGELNLVGKEKEGNGYQPYQPSQELGWEPPGVQESRPMGVVRDVVSTAGGLPRMGRRKR</sequence>
<comment type="caution">
    <text evidence="1">The sequence shown here is derived from an EMBL/GenBank/DDBJ whole genome shotgun (WGS) entry which is preliminary data.</text>
</comment>